<evidence type="ECO:0000313" key="2">
    <source>
        <dbReference type="EMBL" id="KAJ1213984.1"/>
    </source>
</evidence>
<dbReference type="AlphaFoldDB" id="A0AAV7WPV2"/>
<evidence type="ECO:0000313" key="3">
    <source>
        <dbReference type="Proteomes" id="UP001066276"/>
    </source>
</evidence>
<dbReference type="Proteomes" id="UP001066276">
    <property type="component" value="Chromosome 1_1"/>
</dbReference>
<protein>
    <submittedName>
        <fullName evidence="2">Uncharacterized protein</fullName>
    </submittedName>
</protein>
<name>A0AAV7WPV2_PLEWA</name>
<keyword evidence="3" id="KW-1185">Reference proteome</keyword>
<proteinExistence type="predicted"/>
<comment type="caution">
    <text evidence="2">The sequence shown here is derived from an EMBL/GenBank/DDBJ whole genome shotgun (WGS) entry which is preliminary data.</text>
</comment>
<accession>A0AAV7WPV2</accession>
<reference evidence="2" key="1">
    <citation type="journal article" date="2022" name="bioRxiv">
        <title>Sequencing and chromosome-scale assembly of the giantPleurodeles waltlgenome.</title>
        <authorList>
            <person name="Brown T."/>
            <person name="Elewa A."/>
            <person name="Iarovenko S."/>
            <person name="Subramanian E."/>
            <person name="Araus A.J."/>
            <person name="Petzold A."/>
            <person name="Susuki M."/>
            <person name="Suzuki K.-i.T."/>
            <person name="Hayashi T."/>
            <person name="Toyoda A."/>
            <person name="Oliveira C."/>
            <person name="Osipova E."/>
            <person name="Leigh N.D."/>
            <person name="Simon A."/>
            <person name="Yun M.H."/>
        </authorList>
    </citation>
    <scope>NUCLEOTIDE SEQUENCE</scope>
    <source>
        <strain evidence="2">20211129_DDA</strain>
        <tissue evidence="2">Liver</tissue>
    </source>
</reference>
<organism evidence="2 3">
    <name type="scientific">Pleurodeles waltl</name>
    <name type="common">Iberian ribbed newt</name>
    <dbReference type="NCBI Taxonomy" id="8319"/>
    <lineage>
        <taxon>Eukaryota</taxon>
        <taxon>Metazoa</taxon>
        <taxon>Chordata</taxon>
        <taxon>Craniata</taxon>
        <taxon>Vertebrata</taxon>
        <taxon>Euteleostomi</taxon>
        <taxon>Amphibia</taxon>
        <taxon>Batrachia</taxon>
        <taxon>Caudata</taxon>
        <taxon>Salamandroidea</taxon>
        <taxon>Salamandridae</taxon>
        <taxon>Pleurodelinae</taxon>
        <taxon>Pleurodeles</taxon>
    </lineage>
</organism>
<feature type="region of interest" description="Disordered" evidence="1">
    <location>
        <begin position="43"/>
        <end position="67"/>
    </location>
</feature>
<evidence type="ECO:0000256" key="1">
    <source>
        <dbReference type="SAM" id="MobiDB-lite"/>
    </source>
</evidence>
<feature type="compositionally biased region" description="Polar residues" evidence="1">
    <location>
        <begin position="48"/>
        <end position="58"/>
    </location>
</feature>
<dbReference type="EMBL" id="JANPWB010000001">
    <property type="protein sequence ID" value="KAJ1213984.1"/>
    <property type="molecule type" value="Genomic_DNA"/>
</dbReference>
<gene>
    <name evidence="2" type="ORF">NDU88_001613</name>
</gene>
<sequence>MEMEPPQEPNIREKILDLNNSLTATDTKIDLLADRFDRLKERVDGHGEQTTQLDGRTSTVEDDGVRTSKKSLQMEKVLEIIFFKRRP</sequence>